<proteinExistence type="predicted"/>
<protein>
    <submittedName>
        <fullName evidence="1">Uncharacterized protein</fullName>
    </submittedName>
</protein>
<reference evidence="1" key="1">
    <citation type="submission" date="2021-03" db="EMBL/GenBank/DDBJ databases">
        <authorList>
            <consortium name="DOE Joint Genome Institute"/>
            <person name="Ahrendt S."/>
            <person name="Looney B.P."/>
            <person name="Miyauchi S."/>
            <person name="Morin E."/>
            <person name="Drula E."/>
            <person name="Courty P.E."/>
            <person name="Chicoki N."/>
            <person name="Fauchery L."/>
            <person name="Kohler A."/>
            <person name="Kuo A."/>
            <person name="Labutti K."/>
            <person name="Pangilinan J."/>
            <person name="Lipzen A."/>
            <person name="Riley R."/>
            <person name="Andreopoulos W."/>
            <person name="He G."/>
            <person name="Johnson J."/>
            <person name="Barry K.W."/>
            <person name="Grigoriev I.V."/>
            <person name="Nagy L."/>
            <person name="Hibbett D."/>
            <person name="Henrissat B."/>
            <person name="Matheny P.B."/>
            <person name="Labbe J."/>
            <person name="Martin F."/>
        </authorList>
    </citation>
    <scope>NUCLEOTIDE SEQUENCE</scope>
    <source>
        <strain evidence="1">HHB10654</strain>
    </source>
</reference>
<gene>
    <name evidence="1" type="ORF">BV25DRAFT_1576957</name>
</gene>
<dbReference type="EMBL" id="MU277264">
    <property type="protein sequence ID" value="KAI0056455.1"/>
    <property type="molecule type" value="Genomic_DNA"/>
</dbReference>
<name>A0ACB8SK38_9AGAM</name>
<sequence>MDRLLDIKSFSYDFDEKSTKSVQQHADTMMGLRQEALNRPLQSGATFHIHLNRHDAADQPPRARPLPSFAHASASRTLVLETLLQPGLKHGSEVWIARVASPTCGASDPSQPSDRVVLKFIQPSMLTFPTVDDVIDSHEWKDAYFPPKYVASREDAIYHLLQPAQGAGAPYYFGVHQVTMPNAARAHARHGVHPRPLSECVEDTAETQRRRR</sequence>
<dbReference type="Proteomes" id="UP000814140">
    <property type="component" value="Unassembled WGS sequence"/>
</dbReference>
<organism evidence="1 2">
    <name type="scientific">Artomyces pyxidatus</name>
    <dbReference type="NCBI Taxonomy" id="48021"/>
    <lineage>
        <taxon>Eukaryota</taxon>
        <taxon>Fungi</taxon>
        <taxon>Dikarya</taxon>
        <taxon>Basidiomycota</taxon>
        <taxon>Agaricomycotina</taxon>
        <taxon>Agaricomycetes</taxon>
        <taxon>Russulales</taxon>
        <taxon>Auriscalpiaceae</taxon>
        <taxon>Artomyces</taxon>
    </lineage>
</organism>
<evidence type="ECO:0000313" key="1">
    <source>
        <dbReference type="EMBL" id="KAI0056455.1"/>
    </source>
</evidence>
<reference evidence="1" key="2">
    <citation type="journal article" date="2022" name="New Phytol.">
        <title>Evolutionary transition to the ectomycorrhizal habit in the genomes of a hyperdiverse lineage of mushroom-forming fungi.</title>
        <authorList>
            <person name="Looney B."/>
            <person name="Miyauchi S."/>
            <person name="Morin E."/>
            <person name="Drula E."/>
            <person name="Courty P.E."/>
            <person name="Kohler A."/>
            <person name="Kuo A."/>
            <person name="LaButti K."/>
            <person name="Pangilinan J."/>
            <person name="Lipzen A."/>
            <person name="Riley R."/>
            <person name="Andreopoulos W."/>
            <person name="He G."/>
            <person name="Johnson J."/>
            <person name="Nolan M."/>
            <person name="Tritt A."/>
            <person name="Barry K.W."/>
            <person name="Grigoriev I.V."/>
            <person name="Nagy L.G."/>
            <person name="Hibbett D."/>
            <person name="Henrissat B."/>
            <person name="Matheny P.B."/>
            <person name="Labbe J."/>
            <person name="Martin F.M."/>
        </authorList>
    </citation>
    <scope>NUCLEOTIDE SEQUENCE</scope>
    <source>
        <strain evidence="1">HHB10654</strain>
    </source>
</reference>
<keyword evidence="2" id="KW-1185">Reference proteome</keyword>
<comment type="caution">
    <text evidence="1">The sequence shown here is derived from an EMBL/GenBank/DDBJ whole genome shotgun (WGS) entry which is preliminary data.</text>
</comment>
<evidence type="ECO:0000313" key="2">
    <source>
        <dbReference type="Proteomes" id="UP000814140"/>
    </source>
</evidence>
<accession>A0ACB8SK38</accession>